<protein>
    <submittedName>
        <fullName evidence="1">Uncharacterized protein</fullName>
    </submittedName>
</protein>
<keyword evidence="2" id="KW-1185">Reference proteome</keyword>
<evidence type="ECO:0000313" key="2">
    <source>
        <dbReference type="Proteomes" id="UP000034350"/>
    </source>
</evidence>
<dbReference type="EMBL" id="JPQZ01000328">
    <property type="protein sequence ID" value="KKO73669.1"/>
    <property type="molecule type" value="Genomic_DNA"/>
</dbReference>
<gene>
    <name evidence="1" type="ORF">AAJ76_328000803</name>
</gene>
<name>A0A0F9Z6W9_9MICR</name>
<dbReference type="AlphaFoldDB" id="A0A0F9Z6W9"/>
<comment type="caution">
    <text evidence="1">The sequence shown here is derived from an EMBL/GenBank/DDBJ whole genome shotgun (WGS) entry which is preliminary data.</text>
</comment>
<dbReference type="Proteomes" id="UP000034350">
    <property type="component" value="Unassembled WGS sequence"/>
</dbReference>
<sequence>MVERTPARRPILLNCLIERRPHYCFTFKSLSKREVLYIQTAGKAIAVFQETDTRIVQ</sequence>
<accession>A0A0F9Z6W9</accession>
<reference evidence="1 2" key="1">
    <citation type="journal article" date="2015" name="Environ. Microbiol.">
        <title>Genome analyses suggest the presence of polyploidy and recent human-driven expansions in eight global populations of the honeybee pathogen Nosema ceranae.</title>
        <authorList>
            <person name="Pelin A."/>
            <person name="Selman M."/>
            <person name="Aris-Brosou S."/>
            <person name="Farinelli L."/>
            <person name="Corradi N."/>
        </authorList>
    </citation>
    <scope>NUCLEOTIDE SEQUENCE [LARGE SCALE GENOMIC DNA]</scope>
    <source>
        <strain evidence="1 2">PA08 1199</strain>
    </source>
</reference>
<organism evidence="1 2">
    <name type="scientific">Vairimorpha ceranae</name>
    <dbReference type="NCBI Taxonomy" id="40302"/>
    <lineage>
        <taxon>Eukaryota</taxon>
        <taxon>Fungi</taxon>
        <taxon>Fungi incertae sedis</taxon>
        <taxon>Microsporidia</taxon>
        <taxon>Nosematidae</taxon>
        <taxon>Vairimorpha</taxon>
    </lineage>
</organism>
<evidence type="ECO:0000313" key="1">
    <source>
        <dbReference type="EMBL" id="KKO73669.1"/>
    </source>
</evidence>
<dbReference type="VEuPathDB" id="MicrosporidiaDB:AAJ76_328000803"/>
<proteinExistence type="predicted"/>
<dbReference type="RefSeq" id="XP_024329411.1">
    <property type="nucleotide sequence ID" value="XM_024475194.1"/>
</dbReference>
<dbReference type="GeneID" id="36320128"/>